<feature type="signal peptide" evidence="2">
    <location>
        <begin position="1"/>
        <end position="24"/>
    </location>
</feature>
<name>A0ABY7H0I5_9BACT</name>
<evidence type="ECO:0000313" key="4">
    <source>
        <dbReference type="EMBL" id="WAS92766.1"/>
    </source>
</evidence>
<reference evidence="4" key="1">
    <citation type="submission" date="2022-11" db="EMBL/GenBank/DDBJ databases">
        <title>Minimal conservation of predation-associated metabolite biosynthetic gene clusters underscores biosynthetic potential of Myxococcota including descriptions for ten novel species: Archangium lansinium sp. nov., Myxococcus landrumus sp. nov., Nannocystis bai.</title>
        <authorList>
            <person name="Ahearne A."/>
            <person name="Stevens C."/>
            <person name="Dowd S."/>
        </authorList>
    </citation>
    <scope>NUCLEOTIDE SEQUENCE</scope>
    <source>
        <strain evidence="4">Fl3</strain>
    </source>
</reference>
<dbReference type="EMBL" id="CP114040">
    <property type="protein sequence ID" value="WAS92766.1"/>
    <property type="molecule type" value="Genomic_DNA"/>
</dbReference>
<evidence type="ECO:0000256" key="1">
    <source>
        <dbReference type="SAM" id="MobiDB-lite"/>
    </source>
</evidence>
<feature type="compositionally biased region" description="Low complexity" evidence="1">
    <location>
        <begin position="31"/>
        <end position="113"/>
    </location>
</feature>
<dbReference type="Pfam" id="PF00932">
    <property type="entry name" value="LTD"/>
    <property type="match status" value="1"/>
</dbReference>
<gene>
    <name evidence="4" type="ORF">O0S08_41860</name>
</gene>
<evidence type="ECO:0000256" key="2">
    <source>
        <dbReference type="SAM" id="SignalP"/>
    </source>
</evidence>
<keyword evidence="2" id="KW-0732">Signal</keyword>
<accession>A0ABY7H0I5</accession>
<dbReference type="RefSeq" id="WP_269035122.1">
    <property type="nucleotide sequence ID" value="NZ_CP114040.1"/>
</dbReference>
<organism evidence="4 5">
    <name type="scientific">Nannocystis punicea</name>
    <dbReference type="NCBI Taxonomy" id="2995304"/>
    <lineage>
        <taxon>Bacteria</taxon>
        <taxon>Pseudomonadati</taxon>
        <taxon>Myxococcota</taxon>
        <taxon>Polyangia</taxon>
        <taxon>Nannocystales</taxon>
        <taxon>Nannocystaceae</taxon>
        <taxon>Nannocystis</taxon>
    </lineage>
</organism>
<sequence>MSKLSYRLGFALLVLPACSNPAPADTDSDTDTSTSTSTTDGTQTSVAPTTEPPTSTTEEPTSTTTTTTESTTTEPVTSTTSTDTTDTSTTTDTTTTTTTTTDTETSSTTEAPDQCADGEKNGGETDTDCGGPTCSPCADGGACVEDTDCESGSCNDATCGLPPVGCLDGLKNDEETDIDCGGSECPACADDLACAVPEDCLSKVCTDDVCVAASCEDQVVNGEESDVDCGGDTCDKCVDGDSCNTADDCDSGVCESNVCSPASCEDTAQNGDETDVDCGGPDCDKCGAGDACVTNADCADNLCQNNVCVGPTCDDGMQNGQETDVDCGGPNCEACPGFGLVINEVDYDNLNTDNAEYIELLNTTPDSIALGGHKVVLINGSGAATYATLDLSPLGSIAGGQYLVIAKPSFTVPGGVLKVDFNGDTDKIQNGAPDGIALIGGGALIDALSYEGAMTNVNIAGVGMVSLVEGTVLPVDVADSNTIVGSLARLPNGSDTDDAATDWKFTANLTPGAANVP</sequence>
<feature type="domain" description="LTD" evidence="3">
    <location>
        <begin position="336"/>
        <end position="466"/>
    </location>
</feature>
<proteinExistence type="predicted"/>
<feature type="region of interest" description="Disordered" evidence="1">
    <location>
        <begin position="18"/>
        <end position="128"/>
    </location>
</feature>
<protein>
    <submittedName>
        <fullName evidence="4">Lamin tail domain-containing protein</fullName>
    </submittedName>
</protein>
<feature type="chain" id="PRO_5045740448" evidence="2">
    <location>
        <begin position="25"/>
        <end position="517"/>
    </location>
</feature>
<dbReference type="InterPro" id="IPR001322">
    <property type="entry name" value="Lamin_tail_dom"/>
</dbReference>
<dbReference type="Proteomes" id="UP001164459">
    <property type="component" value="Chromosome"/>
</dbReference>
<evidence type="ECO:0000259" key="3">
    <source>
        <dbReference type="PROSITE" id="PS51841"/>
    </source>
</evidence>
<evidence type="ECO:0000313" key="5">
    <source>
        <dbReference type="Proteomes" id="UP001164459"/>
    </source>
</evidence>
<keyword evidence="5" id="KW-1185">Reference proteome</keyword>
<dbReference type="PROSITE" id="PS51841">
    <property type="entry name" value="LTD"/>
    <property type="match status" value="1"/>
</dbReference>